<dbReference type="PANTHER" id="PTHR31016:SF2">
    <property type="entry name" value="OS04G0228100 PROTEIN"/>
    <property type="match status" value="1"/>
</dbReference>
<dbReference type="OrthoDB" id="1924603at2759"/>
<dbReference type="RefSeq" id="XP_022967399.1">
    <property type="nucleotide sequence ID" value="XM_023111631.1"/>
</dbReference>
<evidence type="ECO:0000313" key="3">
    <source>
        <dbReference type="Proteomes" id="UP000504608"/>
    </source>
</evidence>
<organism evidence="3 4">
    <name type="scientific">Cucurbita maxima</name>
    <name type="common">Pumpkin</name>
    <name type="synonym">Winter squash</name>
    <dbReference type="NCBI Taxonomy" id="3661"/>
    <lineage>
        <taxon>Eukaryota</taxon>
        <taxon>Viridiplantae</taxon>
        <taxon>Streptophyta</taxon>
        <taxon>Embryophyta</taxon>
        <taxon>Tracheophyta</taxon>
        <taxon>Spermatophyta</taxon>
        <taxon>Magnoliopsida</taxon>
        <taxon>eudicotyledons</taxon>
        <taxon>Gunneridae</taxon>
        <taxon>Pentapetalae</taxon>
        <taxon>rosids</taxon>
        <taxon>fabids</taxon>
        <taxon>Cucurbitales</taxon>
        <taxon>Cucurbitaceae</taxon>
        <taxon>Cucurbiteae</taxon>
        <taxon>Cucurbita</taxon>
    </lineage>
</organism>
<gene>
    <name evidence="4" type="primary">LOC111466940</name>
</gene>
<dbReference type="PANTHER" id="PTHR31016">
    <property type="entry name" value="OS04G0228100 PROTEIN"/>
    <property type="match status" value="1"/>
</dbReference>
<proteinExistence type="predicted"/>
<name>A0A6J1HWL1_CUCMA</name>
<feature type="region of interest" description="Disordered" evidence="2">
    <location>
        <begin position="127"/>
        <end position="158"/>
    </location>
</feature>
<feature type="compositionally biased region" description="Basic and acidic residues" evidence="2">
    <location>
        <begin position="137"/>
        <end position="153"/>
    </location>
</feature>
<evidence type="ECO:0000256" key="2">
    <source>
        <dbReference type="SAM" id="MobiDB-lite"/>
    </source>
</evidence>
<sequence length="328" mass="36782">MEPSVESPSSSSHPNQGPTSFMGSPPLPSPDSDKRFWSSLRGRVDSLLEQRNAKSSNLNMNKSERVKRLKEDSLLLLRGFDSVGYTLSQLSNNLDNALQGAKDLVQAPPTLTEIFQSNLKNSEVEHEFLESKQATKRKYDDTHCSEDNLEKENQQNPTDNLKKAKNLAVAMATKTASLARELKSLKSNICFMQERCAILDEENRRLRNGVSTGVRPEEDDLVRLQMEALLAEKSRLANENANLTRENQCLYQLAEYHQLTSQDLLLSYDEAIGMCLDFSASPPAIVKEAEGQGQGQGQRDCIDKEITQTSRADHFSFSTSLDELHQEE</sequence>
<dbReference type="GeneID" id="111466940"/>
<evidence type="ECO:0000313" key="4">
    <source>
        <dbReference type="RefSeq" id="XP_022967399.1"/>
    </source>
</evidence>
<feature type="region of interest" description="Disordered" evidence="2">
    <location>
        <begin position="1"/>
        <end position="36"/>
    </location>
</feature>
<dbReference type="KEGG" id="cmax:111466940"/>
<dbReference type="AlphaFoldDB" id="A0A6J1HWL1"/>
<dbReference type="Proteomes" id="UP000504608">
    <property type="component" value="Unplaced"/>
</dbReference>
<accession>A0A6J1HWL1</accession>
<feature type="compositionally biased region" description="Polar residues" evidence="2">
    <location>
        <begin position="13"/>
        <end position="22"/>
    </location>
</feature>
<keyword evidence="3" id="KW-1185">Reference proteome</keyword>
<reference evidence="4" key="1">
    <citation type="submission" date="2025-08" db="UniProtKB">
        <authorList>
            <consortium name="RefSeq"/>
        </authorList>
    </citation>
    <scope>IDENTIFICATION</scope>
    <source>
        <tissue evidence="4">Young leaves</tissue>
    </source>
</reference>
<keyword evidence="1" id="KW-0175">Coiled coil</keyword>
<feature type="coiled-coil region" evidence="1">
    <location>
        <begin position="226"/>
        <end position="253"/>
    </location>
</feature>
<evidence type="ECO:0000256" key="1">
    <source>
        <dbReference type="SAM" id="Coils"/>
    </source>
</evidence>
<feature type="compositionally biased region" description="Low complexity" evidence="2">
    <location>
        <begin position="1"/>
        <end position="12"/>
    </location>
</feature>
<protein>
    <submittedName>
        <fullName evidence="4">Uncharacterized protein LOC111466940 isoform X1</fullName>
    </submittedName>
</protein>